<keyword evidence="3" id="KW-1185">Reference proteome</keyword>
<protein>
    <submittedName>
        <fullName evidence="2">Uncharacterized protein</fullName>
    </submittedName>
</protein>
<organism evidence="2 3">
    <name type="scientific">Mycteria americana</name>
    <name type="common">Wood stork</name>
    <dbReference type="NCBI Taxonomy" id="33587"/>
    <lineage>
        <taxon>Eukaryota</taxon>
        <taxon>Metazoa</taxon>
        <taxon>Chordata</taxon>
        <taxon>Craniata</taxon>
        <taxon>Vertebrata</taxon>
        <taxon>Euteleostomi</taxon>
        <taxon>Archelosauria</taxon>
        <taxon>Archosauria</taxon>
        <taxon>Dinosauria</taxon>
        <taxon>Saurischia</taxon>
        <taxon>Theropoda</taxon>
        <taxon>Coelurosauria</taxon>
        <taxon>Aves</taxon>
        <taxon>Neognathae</taxon>
        <taxon>Neoaves</taxon>
        <taxon>Aequornithes</taxon>
        <taxon>Ciconiiformes</taxon>
        <taxon>Ciconiidae</taxon>
        <taxon>Mycteria</taxon>
    </lineage>
</organism>
<feature type="compositionally biased region" description="Gly residues" evidence="1">
    <location>
        <begin position="76"/>
        <end position="87"/>
    </location>
</feature>
<sequence length="205" mass="22162">MQRKTFALEKPSSYQFPRCIIELLVPHAVDERIHCWRNHGVQTSHHQIQGWGGDGQGPQVGNHAGTDKQGDHSQGIGHGFGDSGGDGAQVKNREVEEEEVHGAVEAVVAGYGSDDETVAQEGSQVDAQEEPEVQELQLRCVRKGQEEELGHLPSALCLQPSLVLAMCVMKSRASALPGLLSTGICPRALACLRFYVGLSDNTKML</sequence>
<feature type="region of interest" description="Disordered" evidence="1">
    <location>
        <begin position="45"/>
        <end position="88"/>
    </location>
</feature>
<dbReference type="EMBL" id="JAUNZN010000068">
    <property type="protein sequence ID" value="KAK4805593.1"/>
    <property type="molecule type" value="Genomic_DNA"/>
</dbReference>
<proteinExistence type="predicted"/>
<evidence type="ECO:0000313" key="3">
    <source>
        <dbReference type="Proteomes" id="UP001333110"/>
    </source>
</evidence>
<dbReference type="Proteomes" id="UP001333110">
    <property type="component" value="Unassembled WGS sequence"/>
</dbReference>
<name>A0AAN7RRJ8_MYCAM</name>
<accession>A0AAN7RRJ8</accession>
<reference evidence="2 3" key="1">
    <citation type="journal article" date="2023" name="J. Hered.">
        <title>Chromosome-level genome of the wood stork (Mycteria americana) provides insight into avian chromosome evolution.</title>
        <authorList>
            <person name="Flamio R. Jr."/>
            <person name="Ramstad K.M."/>
        </authorList>
    </citation>
    <scope>NUCLEOTIDE SEQUENCE [LARGE SCALE GENOMIC DNA]</scope>
    <source>
        <strain evidence="2">JAX WOST 10</strain>
    </source>
</reference>
<dbReference type="AlphaFoldDB" id="A0AAN7RRJ8"/>
<evidence type="ECO:0000256" key="1">
    <source>
        <dbReference type="SAM" id="MobiDB-lite"/>
    </source>
</evidence>
<evidence type="ECO:0000313" key="2">
    <source>
        <dbReference type="EMBL" id="KAK4805593.1"/>
    </source>
</evidence>
<comment type="caution">
    <text evidence="2">The sequence shown here is derived from an EMBL/GenBank/DDBJ whole genome shotgun (WGS) entry which is preliminary data.</text>
</comment>
<gene>
    <name evidence="2" type="ORF">QYF61_016443</name>
</gene>